<name>A0A9D4ND95_DREPO</name>
<sequence length="81" mass="9257">MSLAAVLSYGLVLINQKIGLFPLAIYPYSKYMDLPQAVEEQRSHLACMVEHSHTLTEVKGEVDKIFFRTLTQAFIVHFPFL</sequence>
<reference evidence="1" key="2">
    <citation type="submission" date="2020-11" db="EMBL/GenBank/DDBJ databases">
        <authorList>
            <person name="McCartney M.A."/>
            <person name="Auch B."/>
            <person name="Kono T."/>
            <person name="Mallez S."/>
            <person name="Becker A."/>
            <person name="Gohl D.M."/>
            <person name="Silverstein K.A.T."/>
            <person name="Koren S."/>
            <person name="Bechman K.B."/>
            <person name="Herman A."/>
            <person name="Abrahante J.E."/>
            <person name="Garbe J."/>
        </authorList>
    </citation>
    <scope>NUCLEOTIDE SEQUENCE</scope>
    <source>
        <strain evidence="1">Duluth1</strain>
        <tissue evidence="1">Whole animal</tissue>
    </source>
</reference>
<organism evidence="1 2">
    <name type="scientific">Dreissena polymorpha</name>
    <name type="common">Zebra mussel</name>
    <name type="synonym">Mytilus polymorpha</name>
    <dbReference type="NCBI Taxonomy" id="45954"/>
    <lineage>
        <taxon>Eukaryota</taxon>
        <taxon>Metazoa</taxon>
        <taxon>Spiralia</taxon>
        <taxon>Lophotrochozoa</taxon>
        <taxon>Mollusca</taxon>
        <taxon>Bivalvia</taxon>
        <taxon>Autobranchia</taxon>
        <taxon>Heteroconchia</taxon>
        <taxon>Euheterodonta</taxon>
        <taxon>Imparidentia</taxon>
        <taxon>Neoheterodontei</taxon>
        <taxon>Myida</taxon>
        <taxon>Dreissenoidea</taxon>
        <taxon>Dreissenidae</taxon>
        <taxon>Dreissena</taxon>
    </lineage>
</organism>
<comment type="caution">
    <text evidence="1">The sequence shown here is derived from an EMBL/GenBank/DDBJ whole genome shotgun (WGS) entry which is preliminary data.</text>
</comment>
<protein>
    <submittedName>
        <fullName evidence="1">Uncharacterized protein</fullName>
    </submittedName>
</protein>
<proteinExistence type="predicted"/>
<dbReference type="Proteomes" id="UP000828390">
    <property type="component" value="Unassembled WGS sequence"/>
</dbReference>
<gene>
    <name evidence="1" type="ORF">DPMN_016520</name>
</gene>
<accession>A0A9D4ND95</accession>
<dbReference type="AlphaFoldDB" id="A0A9D4ND95"/>
<keyword evidence="2" id="KW-1185">Reference proteome</keyword>
<reference evidence="1" key="1">
    <citation type="journal article" date="2019" name="bioRxiv">
        <title>The Genome of the Zebra Mussel, Dreissena polymorpha: A Resource for Invasive Species Research.</title>
        <authorList>
            <person name="McCartney M.A."/>
            <person name="Auch B."/>
            <person name="Kono T."/>
            <person name="Mallez S."/>
            <person name="Zhang Y."/>
            <person name="Obille A."/>
            <person name="Becker A."/>
            <person name="Abrahante J.E."/>
            <person name="Garbe J."/>
            <person name="Badalamenti J.P."/>
            <person name="Herman A."/>
            <person name="Mangelson H."/>
            <person name="Liachko I."/>
            <person name="Sullivan S."/>
            <person name="Sone E.D."/>
            <person name="Koren S."/>
            <person name="Silverstein K.A.T."/>
            <person name="Beckman K.B."/>
            <person name="Gohl D.M."/>
        </authorList>
    </citation>
    <scope>NUCLEOTIDE SEQUENCE</scope>
    <source>
        <strain evidence="1">Duluth1</strain>
        <tissue evidence="1">Whole animal</tissue>
    </source>
</reference>
<dbReference type="EMBL" id="JAIWYP010000001">
    <property type="protein sequence ID" value="KAH3892403.1"/>
    <property type="molecule type" value="Genomic_DNA"/>
</dbReference>
<evidence type="ECO:0000313" key="1">
    <source>
        <dbReference type="EMBL" id="KAH3892403.1"/>
    </source>
</evidence>
<evidence type="ECO:0000313" key="2">
    <source>
        <dbReference type="Proteomes" id="UP000828390"/>
    </source>
</evidence>